<gene>
    <name evidence="2" type="ORF">EYF80_040167</name>
</gene>
<dbReference type="Proteomes" id="UP000314294">
    <property type="component" value="Unassembled WGS sequence"/>
</dbReference>
<name>A0A4Z2G7X8_9TELE</name>
<feature type="region of interest" description="Disordered" evidence="1">
    <location>
        <begin position="55"/>
        <end position="87"/>
    </location>
</feature>
<organism evidence="2 3">
    <name type="scientific">Liparis tanakae</name>
    <name type="common">Tanaka's snailfish</name>
    <dbReference type="NCBI Taxonomy" id="230148"/>
    <lineage>
        <taxon>Eukaryota</taxon>
        <taxon>Metazoa</taxon>
        <taxon>Chordata</taxon>
        <taxon>Craniata</taxon>
        <taxon>Vertebrata</taxon>
        <taxon>Euteleostomi</taxon>
        <taxon>Actinopterygii</taxon>
        <taxon>Neopterygii</taxon>
        <taxon>Teleostei</taxon>
        <taxon>Neoteleostei</taxon>
        <taxon>Acanthomorphata</taxon>
        <taxon>Eupercaria</taxon>
        <taxon>Perciformes</taxon>
        <taxon>Cottioidei</taxon>
        <taxon>Cottales</taxon>
        <taxon>Liparidae</taxon>
        <taxon>Liparis</taxon>
    </lineage>
</organism>
<evidence type="ECO:0000313" key="3">
    <source>
        <dbReference type="Proteomes" id="UP000314294"/>
    </source>
</evidence>
<reference evidence="2 3" key="1">
    <citation type="submission" date="2019-03" db="EMBL/GenBank/DDBJ databases">
        <title>First draft genome of Liparis tanakae, snailfish: a comprehensive survey of snailfish specific genes.</title>
        <authorList>
            <person name="Kim W."/>
            <person name="Song I."/>
            <person name="Jeong J.-H."/>
            <person name="Kim D."/>
            <person name="Kim S."/>
            <person name="Ryu S."/>
            <person name="Song J.Y."/>
            <person name="Lee S.K."/>
        </authorList>
    </citation>
    <scope>NUCLEOTIDE SEQUENCE [LARGE SCALE GENOMIC DNA]</scope>
    <source>
        <tissue evidence="2">Muscle</tissue>
    </source>
</reference>
<accession>A0A4Z2G7X8</accession>
<sequence length="120" mass="13455">MVKQKEAVKTYRRLPATSVMVAGVSSLGSGRWAKLLSFRTRHSWRFTNGTEVEALSRHRRHPRESDVRTVTVKGPNGLKPSTLQSSSFLTMESGPSILEEQNSKAIAPFPFDPSRILLKF</sequence>
<dbReference type="AlphaFoldDB" id="A0A4Z2G7X8"/>
<keyword evidence="3" id="KW-1185">Reference proteome</keyword>
<proteinExistence type="predicted"/>
<comment type="caution">
    <text evidence="2">The sequence shown here is derived from an EMBL/GenBank/DDBJ whole genome shotgun (WGS) entry which is preliminary data.</text>
</comment>
<protein>
    <submittedName>
        <fullName evidence="2">Uncharacterized protein</fullName>
    </submittedName>
</protein>
<evidence type="ECO:0000313" key="2">
    <source>
        <dbReference type="EMBL" id="TNN49609.1"/>
    </source>
</evidence>
<dbReference type="EMBL" id="SRLO01000648">
    <property type="protein sequence ID" value="TNN49609.1"/>
    <property type="molecule type" value="Genomic_DNA"/>
</dbReference>
<evidence type="ECO:0000256" key="1">
    <source>
        <dbReference type="SAM" id="MobiDB-lite"/>
    </source>
</evidence>